<dbReference type="PANTHER" id="PTHR24287">
    <property type="entry name" value="P450, PUTATIVE (EUROFUNG)-RELATED"/>
    <property type="match status" value="1"/>
</dbReference>
<evidence type="ECO:0000256" key="10">
    <source>
        <dbReference type="SAM" id="Phobius"/>
    </source>
</evidence>
<evidence type="ECO:0000256" key="3">
    <source>
        <dbReference type="ARBA" id="ARBA00022617"/>
    </source>
</evidence>
<dbReference type="InterPro" id="IPR036396">
    <property type="entry name" value="Cyt_P450_sf"/>
</dbReference>
<dbReference type="Pfam" id="PF00067">
    <property type="entry name" value="p450"/>
    <property type="match status" value="1"/>
</dbReference>
<dbReference type="AlphaFoldDB" id="A0A9P5TJ55"/>
<dbReference type="PANTHER" id="PTHR24287:SF1">
    <property type="entry name" value="P450, PUTATIVE (EUROFUNG)-RELATED"/>
    <property type="match status" value="1"/>
</dbReference>
<dbReference type="OrthoDB" id="1470350at2759"/>
<sequence>MALISPGIDLLATILSLSGGFIWFILSLNSWIASRFGYEISAWTILVVTALLIPLLSTIYIISIKVRHRREAAAIGARMVPEAQGWLLGNLDIALELVHKMTTGYPGDGVWELLEKHGPVVNWRAMWGDLIFTNSPEHIKTILSTDFQNYVKGKRFHYDLKPVLGTGVFNSDGEMWKFHRSITRPMFTRERIGHFELFDRQAFQVISKLKERLREGYAVDFQDLMSRFTLDSATSFLFGNNVQSLSADLPYPHSATSYTSLNPRHTPQGDAANAFAHAFLEAQEVISLREKYGWPWWPFMEMWRDKIQKPMQVVNDYIQPIVQEALAKKRVDVHVDGQEKVEGGEGSETLLDHLVGVTSDPVVLKDEILNIMIAGRDTTASTLTFIIYFLSIYPEVLSRLREEIISKVGHTRRPDYDDIREMKYLRAVINETLRLYPIVPFNTRESVNATTWVSDTPDEKPYYIPAGTKWDLVFCVYDAQTQRLWGPDAEEFDPDRFLDDRLKKYLSKNPFIFLPFNAGPRICLGQQFAYNEMSFMIIRLLQSFSSMELDLAAAPPEAMPPKEWAHARAAKQLRSSIQDTSHDVY</sequence>
<name>A0A9P5TJ55_GYMJU</name>
<dbReference type="InterPro" id="IPR001128">
    <property type="entry name" value="Cyt_P450"/>
</dbReference>
<dbReference type="InterPro" id="IPR017972">
    <property type="entry name" value="Cyt_P450_CS"/>
</dbReference>
<feature type="binding site" description="axial binding residue" evidence="8">
    <location>
        <position position="523"/>
    </location>
    <ligand>
        <name>heme</name>
        <dbReference type="ChEBI" id="CHEBI:30413"/>
    </ligand>
    <ligandPart>
        <name>Fe</name>
        <dbReference type="ChEBI" id="CHEBI:18248"/>
    </ligandPart>
</feature>
<dbReference type="SUPFAM" id="SSF48264">
    <property type="entry name" value="Cytochrome P450"/>
    <property type="match status" value="1"/>
</dbReference>
<evidence type="ECO:0000313" key="11">
    <source>
        <dbReference type="EMBL" id="KAF8883906.1"/>
    </source>
</evidence>
<evidence type="ECO:0000256" key="9">
    <source>
        <dbReference type="RuleBase" id="RU000461"/>
    </source>
</evidence>
<evidence type="ECO:0000256" key="1">
    <source>
        <dbReference type="ARBA" id="ARBA00001971"/>
    </source>
</evidence>
<keyword evidence="3 8" id="KW-0349">Heme</keyword>
<keyword evidence="6 8" id="KW-0408">Iron</keyword>
<organism evidence="11 12">
    <name type="scientific">Gymnopilus junonius</name>
    <name type="common">Spectacular rustgill mushroom</name>
    <name type="synonym">Gymnopilus spectabilis subsp. junonius</name>
    <dbReference type="NCBI Taxonomy" id="109634"/>
    <lineage>
        <taxon>Eukaryota</taxon>
        <taxon>Fungi</taxon>
        <taxon>Dikarya</taxon>
        <taxon>Basidiomycota</taxon>
        <taxon>Agaricomycotina</taxon>
        <taxon>Agaricomycetes</taxon>
        <taxon>Agaricomycetidae</taxon>
        <taxon>Agaricales</taxon>
        <taxon>Agaricineae</taxon>
        <taxon>Hymenogastraceae</taxon>
        <taxon>Gymnopilus</taxon>
    </lineage>
</organism>
<keyword evidence="10" id="KW-0812">Transmembrane</keyword>
<dbReference type="InterPro" id="IPR047146">
    <property type="entry name" value="Cyt_P450_E_CYP52_fungi"/>
</dbReference>
<proteinExistence type="inferred from homology"/>
<dbReference type="Proteomes" id="UP000724874">
    <property type="component" value="Unassembled WGS sequence"/>
</dbReference>
<protein>
    <submittedName>
        <fullName evidence="11">CYP63 cytochrome P450 monooxygenase-like protein</fullName>
    </submittedName>
</protein>
<evidence type="ECO:0000256" key="8">
    <source>
        <dbReference type="PIRSR" id="PIRSR602401-1"/>
    </source>
</evidence>
<evidence type="ECO:0000256" key="7">
    <source>
        <dbReference type="ARBA" id="ARBA00023033"/>
    </source>
</evidence>
<dbReference type="GO" id="GO:0005506">
    <property type="term" value="F:iron ion binding"/>
    <property type="evidence" value="ECO:0007669"/>
    <property type="project" value="InterPro"/>
</dbReference>
<dbReference type="GO" id="GO:0020037">
    <property type="term" value="F:heme binding"/>
    <property type="evidence" value="ECO:0007669"/>
    <property type="project" value="InterPro"/>
</dbReference>
<evidence type="ECO:0000256" key="5">
    <source>
        <dbReference type="ARBA" id="ARBA00023002"/>
    </source>
</evidence>
<keyword evidence="12" id="KW-1185">Reference proteome</keyword>
<evidence type="ECO:0000256" key="6">
    <source>
        <dbReference type="ARBA" id="ARBA00023004"/>
    </source>
</evidence>
<evidence type="ECO:0000256" key="2">
    <source>
        <dbReference type="ARBA" id="ARBA00010617"/>
    </source>
</evidence>
<comment type="caution">
    <text evidence="11">The sequence shown here is derived from an EMBL/GenBank/DDBJ whole genome shotgun (WGS) entry which is preliminary data.</text>
</comment>
<evidence type="ECO:0000313" key="12">
    <source>
        <dbReference type="Proteomes" id="UP000724874"/>
    </source>
</evidence>
<dbReference type="InterPro" id="IPR002401">
    <property type="entry name" value="Cyt_P450_E_grp-I"/>
</dbReference>
<feature type="transmembrane region" description="Helical" evidence="10">
    <location>
        <begin position="7"/>
        <end position="28"/>
    </location>
</feature>
<dbReference type="PROSITE" id="PS00086">
    <property type="entry name" value="CYTOCHROME_P450"/>
    <property type="match status" value="1"/>
</dbReference>
<reference evidence="11" key="1">
    <citation type="submission" date="2020-11" db="EMBL/GenBank/DDBJ databases">
        <authorList>
            <consortium name="DOE Joint Genome Institute"/>
            <person name="Ahrendt S."/>
            <person name="Riley R."/>
            <person name="Andreopoulos W."/>
            <person name="LaButti K."/>
            <person name="Pangilinan J."/>
            <person name="Ruiz-duenas F.J."/>
            <person name="Barrasa J.M."/>
            <person name="Sanchez-Garcia M."/>
            <person name="Camarero S."/>
            <person name="Miyauchi S."/>
            <person name="Serrano A."/>
            <person name="Linde D."/>
            <person name="Babiker R."/>
            <person name="Drula E."/>
            <person name="Ayuso-Fernandez I."/>
            <person name="Pacheco R."/>
            <person name="Padilla G."/>
            <person name="Ferreira P."/>
            <person name="Barriuso J."/>
            <person name="Kellner H."/>
            <person name="Castanera R."/>
            <person name="Alfaro M."/>
            <person name="Ramirez L."/>
            <person name="Pisabarro A.G."/>
            <person name="Kuo A."/>
            <person name="Tritt A."/>
            <person name="Lipzen A."/>
            <person name="He G."/>
            <person name="Yan M."/>
            <person name="Ng V."/>
            <person name="Cullen D."/>
            <person name="Martin F."/>
            <person name="Rosso M.-N."/>
            <person name="Henrissat B."/>
            <person name="Hibbett D."/>
            <person name="Martinez A.T."/>
            <person name="Grigoriev I.V."/>
        </authorList>
    </citation>
    <scope>NUCLEOTIDE SEQUENCE</scope>
    <source>
        <strain evidence="11">AH 44721</strain>
    </source>
</reference>
<comment type="similarity">
    <text evidence="2 9">Belongs to the cytochrome P450 family.</text>
</comment>
<dbReference type="GO" id="GO:0004497">
    <property type="term" value="F:monooxygenase activity"/>
    <property type="evidence" value="ECO:0007669"/>
    <property type="project" value="UniProtKB-KW"/>
</dbReference>
<dbReference type="PRINTS" id="PR00463">
    <property type="entry name" value="EP450I"/>
</dbReference>
<keyword evidence="10" id="KW-1133">Transmembrane helix</keyword>
<keyword evidence="5 9" id="KW-0560">Oxidoreductase</keyword>
<keyword evidence="10" id="KW-0472">Membrane</keyword>
<dbReference type="PRINTS" id="PR00385">
    <property type="entry name" value="P450"/>
</dbReference>
<accession>A0A9P5TJ55</accession>
<dbReference type="CDD" id="cd11063">
    <property type="entry name" value="CYP52"/>
    <property type="match status" value="1"/>
</dbReference>
<dbReference type="GO" id="GO:0016705">
    <property type="term" value="F:oxidoreductase activity, acting on paired donors, with incorporation or reduction of molecular oxygen"/>
    <property type="evidence" value="ECO:0007669"/>
    <property type="project" value="InterPro"/>
</dbReference>
<dbReference type="Gene3D" id="1.10.630.10">
    <property type="entry name" value="Cytochrome P450"/>
    <property type="match status" value="1"/>
</dbReference>
<keyword evidence="4 8" id="KW-0479">Metal-binding</keyword>
<gene>
    <name evidence="11" type="ORF">CPB84DRAFT_1850830</name>
</gene>
<feature type="transmembrane region" description="Helical" evidence="10">
    <location>
        <begin position="40"/>
        <end position="62"/>
    </location>
</feature>
<evidence type="ECO:0000256" key="4">
    <source>
        <dbReference type="ARBA" id="ARBA00022723"/>
    </source>
</evidence>
<keyword evidence="7 9" id="KW-0503">Monooxygenase</keyword>
<comment type="cofactor">
    <cofactor evidence="1 8">
        <name>heme</name>
        <dbReference type="ChEBI" id="CHEBI:30413"/>
    </cofactor>
</comment>
<dbReference type="EMBL" id="JADNYJ010000112">
    <property type="protein sequence ID" value="KAF8883906.1"/>
    <property type="molecule type" value="Genomic_DNA"/>
</dbReference>